<dbReference type="EMBL" id="CP009687">
    <property type="protein sequence ID" value="AKL96113.1"/>
    <property type="molecule type" value="Genomic_DNA"/>
</dbReference>
<dbReference type="PANTHER" id="PTHR43335:SF4">
    <property type="entry name" value="ABC TRANSPORTER, ATP-BINDING PROTEIN"/>
    <property type="match status" value="1"/>
</dbReference>
<evidence type="ECO:0000256" key="1">
    <source>
        <dbReference type="ARBA" id="ARBA00005417"/>
    </source>
</evidence>
<evidence type="ECO:0000256" key="3">
    <source>
        <dbReference type="ARBA" id="ARBA00022741"/>
    </source>
</evidence>
<dbReference type="RefSeq" id="WP_044826420.1">
    <property type="nucleotide sequence ID" value="NZ_CP009687.1"/>
</dbReference>
<dbReference type="InterPro" id="IPR027417">
    <property type="entry name" value="P-loop_NTPase"/>
</dbReference>
<dbReference type="NCBIfam" id="TIGR03740">
    <property type="entry name" value="galliderm_ABC"/>
    <property type="match status" value="1"/>
</dbReference>
<organism evidence="5 6">
    <name type="scientific">Clostridium aceticum</name>
    <dbReference type="NCBI Taxonomy" id="84022"/>
    <lineage>
        <taxon>Bacteria</taxon>
        <taxon>Bacillati</taxon>
        <taxon>Bacillota</taxon>
        <taxon>Clostridia</taxon>
        <taxon>Eubacteriales</taxon>
        <taxon>Clostridiaceae</taxon>
        <taxon>Clostridium</taxon>
    </lineage>
</organism>
<dbReference type="SUPFAM" id="SSF52540">
    <property type="entry name" value="P-loop containing nucleoside triphosphate hydrolases"/>
    <property type="match status" value="1"/>
</dbReference>
<dbReference type="Proteomes" id="UP000035704">
    <property type="component" value="Chromosome"/>
</dbReference>
<dbReference type="PATRIC" id="fig|84022.5.peg.2575"/>
<evidence type="ECO:0000313" key="6">
    <source>
        <dbReference type="Proteomes" id="UP000035704"/>
    </source>
</evidence>
<accession>A0A0D8I5K4</accession>
<dbReference type="GO" id="GO:0005524">
    <property type="term" value="F:ATP binding"/>
    <property type="evidence" value="ECO:0007669"/>
    <property type="project" value="UniProtKB-KW"/>
</dbReference>
<dbReference type="InterPro" id="IPR003439">
    <property type="entry name" value="ABC_transporter-like_ATP-bd"/>
</dbReference>
<dbReference type="AlphaFoldDB" id="A0A0D8I5K4"/>
<proteinExistence type="inferred from homology"/>
<reference evidence="5 6" key="1">
    <citation type="submission" date="2014-10" db="EMBL/GenBank/DDBJ databases">
        <title>Genome sequence of Clostridium aceticum DSM 1496.</title>
        <authorList>
            <person name="Poehlein A."/>
            <person name="Schiel-Bengelsdorf B."/>
            <person name="Gottschalk G."/>
            <person name="Duerre P."/>
            <person name="Daniel R."/>
        </authorList>
    </citation>
    <scope>NUCLEOTIDE SEQUENCE [LARGE SCALE GENOMIC DNA]</scope>
    <source>
        <strain evidence="5 6">DSM 1496</strain>
    </source>
</reference>
<dbReference type="PROSITE" id="PS50893">
    <property type="entry name" value="ABC_TRANSPORTER_2"/>
    <property type="match status" value="1"/>
</dbReference>
<dbReference type="InterPro" id="IPR022501">
    <property type="entry name" value="ABC_Gallidermin_ATP-bd"/>
</dbReference>
<keyword evidence="6" id="KW-1185">Reference proteome</keyword>
<dbReference type="InterPro" id="IPR003593">
    <property type="entry name" value="AAA+_ATPase"/>
</dbReference>
<keyword evidence="2" id="KW-0813">Transport</keyword>
<protein>
    <submittedName>
        <fullName evidence="5">Antibiotic ABC transporter ATP-binding protein</fullName>
    </submittedName>
</protein>
<dbReference type="PANTHER" id="PTHR43335">
    <property type="entry name" value="ABC TRANSPORTER, ATP-BINDING PROTEIN"/>
    <property type="match status" value="1"/>
</dbReference>
<dbReference type="OrthoDB" id="9809205at2"/>
<dbReference type="Pfam" id="PF00005">
    <property type="entry name" value="ABC_tran"/>
    <property type="match status" value="1"/>
</dbReference>
<keyword evidence="3" id="KW-0547">Nucleotide-binding</keyword>
<dbReference type="KEGG" id="cace:CACET_c26680"/>
<dbReference type="GO" id="GO:0016887">
    <property type="term" value="F:ATP hydrolysis activity"/>
    <property type="evidence" value="ECO:0007669"/>
    <property type="project" value="InterPro"/>
</dbReference>
<evidence type="ECO:0000313" key="5">
    <source>
        <dbReference type="EMBL" id="AKL96113.1"/>
    </source>
</evidence>
<name>A0A0D8I5K4_9CLOT</name>
<gene>
    <name evidence="5" type="ORF">CACET_c26680</name>
</gene>
<dbReference type="SMART" id="SM00382">
    <property type="entry name" value="AAA"/>
    <property type="match status" value="1"/>
</dbReference>
<evidence type="ECO:0000256" key="4">
    <source>
        <dbReference type="ARBA" id="ARBA00022840"/>
    </source>
</evidence>
<dbReference type="STRING" id="84022.CACET_c26680"/>
<sequence length="235" mass="25742">MSDYILEVKGLTKKFKNEIAVNSVSLSIRKNSIYGLLGPNGAGKSTILKMVTGIMKPSSGEILFKNHLWTRKDLNDIGALIENPAIYPNLTAMENLKVACTLHGLPKIRAEETLNIIDLEKSGKKKVKNFSMGMKQRLGLGIAIINNPKLLILDEPTNGLDPIGIEELRELIKSFPSKGITVILSSHILSEVAQVADEIGIISNGIIGYNGKINHADNLEKLFMDIVERNRGVNS</sequence>
<dbReference type="Gene3D" id="3.40.50.300">
    <property type="entry name" value="P-loop containing nucleotide triphosphate hydrolases"/>
    <property type="match status" value="1"/>
</dbReference>
<comment type="similarity">
    <text evidence="1">Belongs to the ABC transporter superfamily.</text>
</comment>
<keyword evidence="4 5" id="KW-0067">ATP-binding</keyword>
<evidence type="ECO:0000256" key="2">
    <source>
        <dbReference type="ARBA" id="ARBA00022448"/>
    </source>
</evidence>